<accession>A0A936ZQY4</accession>
<dbReference type="InterPro" id="IPR050950">
    <property type="entry name" value="HTH-type_LysR_regulators"/>
</dbReference>
<reference evidence="6" key="1">
    <citation type="submission" date="2021-01" db="EMBL/GenBank/DDBJ databases">
        <title>Ramlibacter sp. strain AW1 16S ribosomal RNA gene Genome sequencing and assembly.</title>
        <authorList>
            <person name="Kang M."/>
        </authorList>
    </citation>
    <scope>NUCLEOTIDE SEQUENCE</scope>
    <source>
        <strain evidence="6">AW1</strain>
    </source>
</reference>
<comment type="caution">
    <text evidence="6">The sequence shown here is derived from an EMBL/GenBank/DDBJ whole genome shotgun (WGS) entry which is preliminary data.</text>
</comment>
<dbReference type="InterPro" id="IPR005119">
    <property type="entry name" value="LysR_subst-bd"/>
</dbReference>
<dbReference type="PRINTS" id="PR00039">
    <property type="entry name" value="HTHLYSR"/>
</dbReference>
<dbReference type="GO" id="GO:0003677">
    <property type="term" value="F:DNA binding"/>
    <property type="evidence" value="ECO:0007669"/>
    <property type="project" value="UniProtKB-KW"/>
</dbReference>
<dbReference type="Gene3D" id="1.10.10.10">
    <property type="entry name" value="Winged helix-like DNA-binding domain superfamily/Winged helix DNA-binding domain"/>
    <property type="match status" value="1"/>
</dbReference>
<dbReference type="SUPFAM" id="SSF46785">
    <property type="entry name" value="Winged helix' DNA-binding domain"/>
    <property type="match status" value="1"/>
</dbReference>
<keyword evidence="2" id="KW-0805">Transcription regulation</keyword>
<dbReference type="GO" id="GO:0005829">
    <property type="term" value="C:cytosol"/>
    <property type="evidence" value="ECO:0007669"/>
    <property type="project" value="TreeGrafter"/>
</dbReference>
<evidence type="ECO:0000256" key="1">
    <source>
        <dbReference type="ARBA" id="ARBA00009437"/>
    </source>
</evidence>
<keyword evidence="3" id="KW-0238">DNA-binding</keyword>
<keyword evidence="4" id="KW-0804">Transcription</keyword>
<keyword evidence="7" id="KW-1185">Reference proteome</keyword>
<dbReference type="Pfam" id="PF03466">
    <property type="entry name" value="LysR_substrate"/>
    <property type="match status" value="1"/>
</dbReference>
<dbReference type="Pfam" id="PF00126">
    <property type="entry name" value="HTH_1"/>
    <property type="match status" value="1"/>
</dbReference>
<dbReference type="PROSITE" id="PS50931">
    <property type="entry name" value="HTH_LYSR"/>
    <property type="match status" value="1"/>
</dbReference>
<dbReference type="GO" id="GO:0003700">
    <property type="term" value="F:DNA-binding transcription factor activity"/>
    <property type="evidence" value="ECO:0007669"/>
    <property type="project" value="InterPro"/>
</dbReference>
<dbReference type="InterPro" id="IPR036388">
    <property type="entry name" value="WH-like_DNA-bd_sf"/>
</dbReference>
<dbReference type="RefSeq" id="WP_201682124.1">
    <property type="nucleotide sequence ID" value="NZ_JAEQNA010000001.1"/>
</dbReference>
<evidence type="ECO:0000256" key="3">
    <source>
        <dbReference type="ARBA" id="ARBA00023125"/>
    </source>
</evidence>
<evidence type="ECO:0000259" key="5">
    <source>
        <dbReference type="PROSITE" id="PS50931"/>
    </source>
</evidence>
<dbReference type="Gene3D" id="3.40.190.10">
    <property type="entry name" value="Periplasmic binding protein-like II"/>
    <property type="match status" value="2"/>
</dbReference>
<dbReference type="InterPro" id="IPR036390">
    <property type="entry name" value="WH_DNA-bd_sf"/>
</dbReference>
<dbReference type="InterPro" id="IPR000847">
    <property type="entry name" value="LysR_HTH_N"/>
</dbReference>
<dbReference type="EMBL" id="JAEQNA010000001">
    <property type="protein sequence ID" value="MBL0419069.1"/>
    <property type="molecule type" value="Genomic_DNA"/>
</dbReference>
<gene>
    <name evidence="6" type="ORF">JI739_01795</name>
</gene>
<comment type="similarity">
    <text evidence="1">Belongs to the LysR transcriptional regulatory family.</text>
</comment>
<dbReference type="PANTHER" id="PTHR30419:SF30">
    <property type="entry name" value="LYSR FAMILY TRANSCRIPTIONAL REGULATOR"/>
    <property type="match status" value="1"/>
</dbReference>
<dbReference type="Proteomes" id="UP000613011">
    <property type="component" value="Unassembled WGS sequence"/>
</dbReference>
<organism evidence="6 7">
    <name type="scientific">Ramlibacter aurantiacus</name>
    <dbReference type="NCBI Taxonomy" id="2801330"/>
    <lineage>
        <taxon>Bacteria</taxon>
        <taxon>Pseudomonadati</taxon>
        <taxon>Pseudomonadota</taxon>
        <taxon>Betaproteobacteria</taxon>
        <taxon>Burkholderiales</taxon>
        <taxon>Comamonadaceae</taxon>
        <taxon>Ramlibacter</taxon>
    </lineage>
</organism>
<evidence type="ECO:0000313" key="7">
    <source>
        <dbReference type="Proteomes" id="UP000613011"/>
    </source>
</evidence>
<evidence type="ECO:0000256" key="2">
    <source>
        <dbReference type="ARBA" id="ARBA00023015"/>
    </source>
</evidence>
<protein>
    <submittedName>
        <fullName evidence="6">LysR family transcriptional regulator</fullName>
    </submittedName>
</protein>
<dbReference type="AlphaFoldDB" id="A0A936ZQY4"/>
<evidence type="ECO:0000256" key="4">
    <source>
        <dbReference type="ARBA" id="ARBA00023163"/>
    </source>
</evidence>
<dbReference type="SUPFAM" id="SSF53850">
    <property type="entry name" value="Periplasmic binding protein-like II"/>
    <property type="match status" value="1"/>
</dbReference>
<sequence>MKLQTLQGLIHIEELGSIRAAAQQLHLSQPALTAAIQQLEEELRAPLLVRTKQGATLSEFGRAFMPRARLIVGEARRAREEIDQLRGRWQGNVRFATSPAVALSVLPMALQPFHARYPDVHVEFRDGLYPGVTPGLRDGTLDFALTPVARNEVEADLAADPLFVTEIVIACQRDHPLRHATRFAQLAECQWVFSSAPRGPGAMIQEAFATSGLPPPRRGLTCESFLALPGIVAHSEFMATIPRKVLELSAYRDQLHEVPIQDALPRPLVHVLRRHDLPLTPAAQYLIGWIRHHALQPAPKHQALA</sequence>
<proteinExistence type="inferred from homology"/>
<name>A0A936ZQY4_9BURK</name>
<dbReference type="PANTHER" id="PTHR30419">
    <property type="entry name" value="HTH-TYPE TRANSCRIPTIONAL REGULATOR YBHD"/>
    <property type="match status" value="1"/>
</dbReference>
<evidence type="ECO:0000313" key="6">
    <source>
        <dbReference type="EMBL" id="MBL0419069.1"/>
    </source>
</evidence>
<feature type="domain" description="HTH lysR-type" evidence="5">
    <location>
        <begin position="1"/>
        <end position="58"/>
    </location>
</feature>